<evidence type="ECO:0000313" key="3">
    <source>
        <dbReference type="EMBL" id="MBB5431776.1"/>
    </source>
</evidence>
<name>A0A7W8QJZ2_9ACTN</name>
<evidence type="ECO:0000313" key="4">
    <source>
        <dbReference type="Proteomes" id="UP000572635"/>
    </source>
</evidence>
<dbReference type="PANTHER" id="PTHR30289:SF1">
    <property type="entry name" value="PEBP (PHOSPHATIDYLETHANOLAMINE-BINDING PROTEIN) FAMILY PROTEIN"/>
    <property type="match status" value="1"/>
</dbReference>
<evidence type="ECO:0000256" key="2">
    <source>
        <dbReference type="SAM" id="MobiDB-lite"/>
    </source>
</evidence>
<proteinExistence type="inferred from homology"/>
<comment type="similarity">
    <text evidence="1">Belongs to the UPF0098 family.</text>
</comment>
<dbReference type="AlphaFoldDB" id="A0A7W8QJZ2"/>
<dbReference type="InterPro" id="IPR005247">
    <property type="entry name" value="YbhB_YbcL/LppC-like"/>
</dbReference>
<evidence type="ECO:0000256" key="1">
    <source>
        <dbReference type="ARBA" id="ARBA00007120"/>
    </source>
</evidence>
<dbReference type="PANTHER" id="PTHR30289">
    <property type="entry name" value="UNCHARACTERIZED PROTEIN YBCL-RELATED"/>
    <property type="match status" value="1"/>
</dbReference>
<reference evidence="3 4" key="1">
    <citation type="submission" date="2020-08" db="EMBL/GenBank/DDBJ databases">
        <title>Sequencing the genomes of 1000 actinobacteria strains.</title>
        <authorList>
            <person name="Klenk H.-P."/>
        </authorList>
    </citation>
    <scope>NUCLEOTIDE SEQUENCE [LARGE SCALE GENOMIC DNA]</scope>
    <source>
        <strain evidence="3 4">DSM 44551</strain>
    </source>
</reference>
<feature type="region of interest" description="Disordered" evidence="2">
    <location>
        <begin position="104"/>
        <end position="123"/>
    </location>
</feature>
<gene>
    <name evidence="3" type="ORF">HDA36_001860</name>
</gene>
<comment type="caution">
    <text evidence="3">The sequence shown here is derived from an EMBL/GenBank/DDBJ whole genome shotgun (WGS) entry which is preliminary data.</text>
</comment>
<dbReference type="InterPro" id="IPR008914">
    <property type="entry name" value="PEBP"/>
</dbReference>
<accession>A0A7W8QJZ2</accession>
<dbReference type="EMBL" id="JACHDB010000001">
    <property type="protein sequence ID" value="MBB5431776.1"/>
    <property type="molecule type" value="Genomic_DNA"/>
</dbReference>
<keyword evidence="4" id="KW-1185">Reference proteome</keyword>
<protein>
    <recommendedName>
        <fullName evidence="5">YbhB/YbcL family Raf kinase inhibitor-like protein</fullName>
    </recommendedName>
</protein>
<feature type="compositionally biased region" description="Polar residues" evidence="2">
    <location>
        <begin position="104"/>
        <end position="113"/>
    </location>
</feature>
<dbReference type="Proteomes" id="UP000572635">
    <property type="component" value="Unassembled WGS sequence"/>
</dbReference>
<organism evidence="3 4">
    <name type="scientific">Nocardiopsis composta</name>
    <dbReference type="NCBI Taxonomy" id="157465"/>
    <lineage>
        <taxon>Bacteria</taxon>
        <taxon>Bacillati</taxon>
        <taxon>Actinomycetota</taxon>
        <taxon>Actinomycetes</taxon>
        <taxon>Streptosporangiales</taxon>
        <taxon>Nocardiopsidaceae</taxon>
        <taxon>Nocardiopsis</taxon>
    </lineage>
</organism>
<dbReference type="InterPro" id="IPR036610">
    <property type="entry name" value="PEBP-like_sf"/>
</dbReference>
<dbReference type="Gene3D" id="3.90.280.10">
    <property type="entry name" value="PEBP-like"/>
    <property type="match status" value="1"/>
</dbReference>
<evidence type="ECO:0008006" key="5">
    <source>
        <dbReference type="Google" id="ProtNLM"/>
    </source>
</evidence>
<sequence>MCGAAAVAAAAGCSGLASGNGELTDDINVTSTLLQEGKMLPETFTCHGEGEEGVSPPLQWSGQPDDVGSFAIVADDPGSAEVFWVVYGLDPATVEIRQGSLPQSAQAGLNSSGEADYAAPCPEPDEPYDYRFTVYALDAMPELAGGAPLEQSLEVISQHTIARGSLATTHE</sequence>
<dbReference type="CDD" id="cd00865">
    <property type="entry name" value="PEBP_bact_arch"/>
    <property type="match status" value="1"/>
</dbReference>
<dbReference type="SUPFAM" id="SSF49777">
    <property type="entry name" value="PEBP-like"/>
    <property type="match status" value="1"/>
</dbReference>
<dbReference type="Pfam" id="PF01161">
    <property type="entry name" value="PBP"/>
    <property type="match status" value="1"/>
</dbReference>
<dbReference type="RefSeq" id="WP_184391437.1">
    <property type="nucleotide sequence ID" value="NZ_BAAAJD010000085.1"/>
</dbReference>